<evidence type="ECO:0000313" key="3">
    <source>
        <dbReference type="WBParaSite" id="TCNE_0000719001-mRNA-1"/>
    </source>
</evidence>
<dbReference type="Proteomes" id="UP000050794">
    <property type="component" value="Unassembled WGS sequence"/>
</dbReference>
<dbReference type="EMBL" id="UYWY01019633">
    <property type="protein sequence ID" value="VDM38511.1"/>
    <property type="molecule type" value="Genomic_DNA"/>
</dbReference>
<dbReference type="WBParaSite" id="TCNE_0000719001-mRNA-1">
    <property type="protein sequence ID" value="TCNE_0000719001-mRNA-1"/>
    <property type="gene ID" value="TCNE_0000719001"/>
</dbReference>
<accession>A0A183UFC0</accession>
<keyword evidence="2" id="KW-1185">Reference proteome</keyword>
<evidence type="ECO:0000313" key="1">
    <source>
        <dbReference type="EMBL" id="VDM38511.1"/>
    </source>
</evidence>
<gene>
    <name evidence="1" type="ORF">TCNE_LOCUS7190</name>
</gene>
<proteinExistence type="predicted"/>
<protein>
    <submittedName>
        <fullName evidence="1 3">Uncharacterized protein</fullName>
    </submittedName>
</protein>
<evidence type="ECO:0000313" key="2">
    <source>
        <dbReference type="Proteomes" id="UP000050794"/>
    </source>
</evidence>
<reference evidence="3" key="1">
    <citation type="submission" date="2016-06" db="UniProtKB">
        <authorList>
            <consortium name="WormBaseParasite"/>
        </authorList>
    </citation>
    <scope>IDENTIFICATION</scope>
</reference>
<reference evidence="1 2" key="2">
    <citation type="submission" date="2018-11" db="EMBL/GenBank/DDBJ databases">
        <authorList>
            <consortium name="Pathogen Informatics"/>
        </authorList>
    </citation>
    <scope>NUCLEOTIDE SEQUENCE [LARGE SCALE GENOMIC DNA]</scope>
</reference>
<name>A0A183UFC0_TOXCA</name>
<dbReference type="AlphaFoldDB" id="A0A183UFC0"/>
<organism evidence="2 3">
    <name type="scientific">Toxocara canis</name>
    <name type="common">Canine roundworm</name>
    <dbReference type="NCBI Taxonomy" id="6265"/>
    <lineage>
        <taxon>Eukaryota</taxon>
        <taxon>Metazoa</taxon>
        <taxon>Ecdysozoa</taxon>
        <taxon>Nematoda</taxon>
        <taxon>Chromadorea</taxon>
        <taxon>Rhabditida</taxon>
        <taxon>Spirurina</taxon>
        <taxon>Ascaridomorpha</taxon>
        <taxon>Ascaridoidea</taxon>
        <taxon>Toxocaridae</taxon>
        <taxon>Toxocara</taxon>
    </lineage>
</organism>
<sequence length="122" mass="13224">MCGNGFLSVAVGLEDGYAWAGADGEAMNNMQLGSSCRSNSEHAVIPHIRVGHTHDRCVHVLMKALVADETRRAPREEECSSTKIVRSLHGGQSLLSMEADRAVSQQINESMRAAAPDHRALR</sequence>